<evidence type="ECO:0000256" key="2">
    <source>
        <dbReference type="SAM" id="SignalP"/>
    </source>
</evidence>
<keyword evidence="4" id="KW-1185">Reference proteome</keyword>
<dbReference type="Proteomes" id="UP000245802">
    <property type="component" value="Chromosome"/>
</dbReference>
<feature type="signal peptide" evidence="2">
    <location>
        <begin position="1"/>
        <end position="20"/>
    </location>
</feature>
<keyword evidence="2" id="KW-0732">Signal</keyword>
<evidence type="ECO:0000313" key="4">
    <source>
        <dbReference type="Proteomes" id="UP000245802"/>
    </source>
</evidence>
<name>A0A2Z3HAL4_9BACT</name>
<feature type="chain" id="PRO_5016251600" evidence="2">
    <location>
        <begin position="21"/>
        <end position="215"/>
    </location>
</feature>
<accession>A0A2Z3HAL4</accession>
<dbReference type="RefSeq" id="WP_010051411.1">
    <property type="nucleotide sequence ID" value="NZ_CP025958.1"/>
</dbReference>
<reference evidence="3 4" key="1">
    <citation type="submission" date="2018-01" db="EMBL/GenBank/DDBJ databases">
        <title>G. obscuriglobus.</title>
        <authorList>
            <person name="Franke J."/>
            <person name="Blomberg W."/>
            <person name="Selmecki A."/>
        </authorList>
    </citation>
    <scope>NUCLEOTIDE SEQUENCE [LARGE SCALE GENOMIC DNA]</scope>
    <source>
        <strain evidence="3 4">DSM 5831</strain>
    </source>
</reference>
<dbReference type="OrthoDB" id="10018134at2"/>
<sequence length="215" mass="21697">MKRLYLAAVAGLCAVVPVGAQERALAPTAPVVPPPSLHNGSLVAPAGAWGGGGGMLSRSSWAPGRELAGTSDRAYLGAVAGVPCGPAGCGTAEPRRSCLERIKSWLCFQYTPTELPKMRPTPYVTPIQGLLGCSSGAGCAPCGTTGGGYPSGQPVPQPTPLPAPMKPPAGAGAVLMPSRGTQWMIAPTEFGTVKPTTAQSAPGPVVNTGYRAPQR</sequence>
<gene>
    <name evidence="3" type="ORF">C1280_28625</name>
</gene>
<dbReference type="KEGG" id="gog:C1280_28625"/>
<protein>
    <submittedName>
        <fullName evidence="3">Uncharacterized protein</fullName>
    </submittedName>
</protein>
<evidence type="ECO:0000313" key="3">
    <source>
        <dbReference type="EMBL" id="AWM40557.1"/>
    </source>
</evidence>
<dbReference type="AlphaFoldDB" id="A0A2Z3HAL4"/>
<proteinExistence type="predicted"/>
<dbReference type="EMBL" id="CP025958">
    <property type="protein sequence ID" value="AWM40557.1"/>
    <property type="molecule type" value="Genomic_DNA"/>
</dbReference>
<feature type="region of interest" description="Disordered" evidence="1">
    <location>
        <begin position="193"/>
        <end position="215"/>
    </location>
</feature>
<organism evidence="3 4">
    <name type="scientific">Gemmata obscuriglobus</name>
    <dbReference type="NCBI Taxonomy" id="114"/>
    <lineage>
        <taxon>Bacteria</taxon>
        <taxon>Pseudomonadati</taxon>
        <taxon>Planctomycetota</taxon>
        <taxon>Planctomycetia</taxon>
        <taxon>Gemmatales</taxon>
        <taxon>Gemmataceae</taxon>
        <taxon>Gemmata</taxon>
    </lineage>
</organism>
<evidence type="ECO:0000256" key="1">
    <source>
        <dbReference type="SAM" id="MobiDB-lite"/>
    </source>
</evidence>